<evidence type="ECO:0000313" key="4">
    <source>
        <dbReference type="EMBL" id="KGQ06051.1"/>
    </source>
</evidence>
<dbReference type="AlphaFoldDB" id="A0A0A2VDS2"/>
<evidence type="ECO:0000259" key="3">
    <source>
        <dbReference type="SMART" id="SM00822"/>
    </source>
</evidence>
<dbReference type="Pfam" id="PF00106">
    <property type="entry name" value="adh_short"/>
    <property type="match status" value="1"/>
</dbReference>
<dbReference type="PROSITE" id="PS00061">
    <property type="entry name" value="ADH_SHORT"/>
    <property type="match status" value="1"/>
</dbReference>
<dbReference type="EMBL" id="ANFO01000880">
    <property type="protein sequence ID" value="KGQ06051.1"/>
    <property type="molecule type" value="Genomic_DNA"/>
</dbReference>
<dbReference type="SMART" id="SM00822">
    <property type="entry name" value="PKS_KR"/>
    <property type="match status" value="1"/>
</dbReference>
<dbReference type="Gene3D" id="3.40.50.300">
    <property type="entry name" value="P-loop containing nucleotide triphosphate hydrolases"/>
    <property type="match status" value="1"/>
</dbReference>
<dbReference type="STRING" id="1245745.A0A0A2VDS2"/>
<keyword evidence="1" id="KW-0521">NADP</keyword>
<organism evidence="4 5">
    <name type="scientific">Beauveria bassiana D1-5</name>
    <dbReference type="NCBI Taxonomy" id="1245745"/>
    <lineage>
        <taxon>Eukaryota</taxon>
        <taxon>Fungi</taxon>
        <taxon>Dikarya</taxon>
        <taxon>Ascomycota</taxon>
        <taxon>Pezizomycotina</taxon>
        <taxon>Sordariomycetes</taxon>
        <taxon>Hypocreomycetidae</taxon>
        <taxon>Hypocreales</taxon>
        <taxon>Cordycipitaceae</taxon>
        <taxon>Beauveria</taxon>
    </lineage>
</organism>
<dbReference type="GO" id="GO:0005524">
    <property type="term" value="F:ATP binding"/>
    <property type="evidence" value="ECO:0007669"/>
    <property type="project" value="InterPro"/>
</dbReference>
<dbReference type="FunFam" id="3.40.50.720:FF:000250">
    <property type="entry name" value="YciK family oxidoreductase"/>
    <property type="match status" value="1"/>
</dbReference>
<evidence type="ECO:0000256" key="1">
    <source>
        <dbReference type="ARBA" id="ARBA00022857"/>
    </source>
</evidence>
<dbReference type="CDD" id="cd00561">
    <property type="entry name" value="CobA_ACA"/>
    <property type="match status" value="1"/>
</dbReference>
<name>A0A0A2VDS2_BEABA</name>
<dbReference type="CDD" id="cd05340">
    <property type="entry name" value="Ycik_SDR_c"/>
    <property type="match status" value="1"/>
</dbReference>
<reference evidence="4 5" key="1">
    <citation type="submission" date="2012-10" db="EMBL/GenBank/DDBJ databases">
        <title>Genome sequencing and analysis of entomopathogenic fungi Beauveria bassiana D1-5.</title>
        <authorList>
            <person name="Li Q."/>
            <person name="Wang L."/>
            <person name="Zhang Z."/>
            <person name="Wang Q."/>
            <person name="Ren J."/>
            <person name="Wang M."/>
            <person name="Xu W."/>
            <person name="Wang J."/>
            <person name="Lu Y."/>
            <person name="Du Q."/>
            <person name="Sun Z."/>
        </authorList>
    </citation>
    <scope>NUCLEOTIDE SEQUENCE [LARGE SCALE GENOMIC DNA]</scope>
    <source>
        <strain evidence="4 5">D1-5</strain>
    </source>
</reference>
<dbReference type="InterPro" id="IPR002347">
    <property type="entry name" value="SDR_fam"/>
</dbReference>
<dbReference type="InterPro" id="IPR057326">
    <property type="entry name" value="KR_dom"/>
</dbReference>
<dbReference type="InterPro" id="IPR049572">
    <property type="entry name" value="YciK"/>
</dbReference>
<dbReference type="SUPFAM" id="SSF51735">
    <property type="entry name" value="NAD(P)-binding Rossmann-fold domains"/>
    <property type="match status" value="1"/>
</dbReference>
<dbReference type="GO" id="GO:0008817">
    <property type="term" value="F:corrinoid adenosyltransferase activity"/>
    <property type="evidence" value="ECO:0007669"/>
    <property type="project" value="InterPro"/>
</dbReference>
<dbReference type="PANTHER" id="PTHR46638:SF1">
    <property type="entry name" value="CORRINOID ADENOSYLTRANSFERASE"/>
    <property type="match status" value="1"/>
</dbReference>
<proteinExistence type="predicted"/>
<evidence type="ECO:0000256" key="2">
    <source>
        <dbReference type="ARBA" id="ARBA00023002"/>
    </source>
</evidence>
<dbReference type="InterPro" id="IPR027417">
    <property type="entry name" value="P-loop_NTPase"/>
</dbReference>
<feature type="domain" description="Ketoreductase" evidence="3">
    <location>
        <begin position="13"/>
        <end position="199"/>
    </location>
</feature>
<dbReference type="HOGENOM" id="CLU_653779_0_0_1"/>
<protein>
    <submittedName>
        <fullName evidence="4">Putative oxidoreductase yciK</fullName>
    </submittedName>
</protein>
<dbReference type="InterPro" id="IPR020904">
    <property type="entry name" value="Sc_DH/Rdtase_CS"/>
</dbReference>
<dbReference type="InterPro" id="IPR036291">
    <property type="entry name" value="NAD(P)-bd_dom_sf"/>
</dbReference>
<sequence>MHYQPQDNLLKNRIILVTGASDGIGRVAALTYARFGASVILLGRNEQKLRAVAGEIQSHGLLPAHWFTLDLATATSAECHALANKLATLVPRLDGVLHNAGILGDVVPMDKQDPDTWQAVMQVNVNATFFLTQALLPLLLKSESGSLVFTTSSVGRQGRAGWGAYAASKFATEGMMQVLAEEYKPHNLRVNCINPGGTRTAMRASAFPTEDPAKLKTPRDLMPLYLWLMGDDSRRKTGMSFDAQPNQAQQERGILIVFTGNGKGKTTAAFGTATRAVGHGKKVGVIQFIKGQWPNGERNLLEPLGVEFQVMATGFTWETQNRETDTAACLAVWEHGKRMLADATLDMVILDELTYMVAYDYLPLDAVLNALTNRPANQTVIITGRGCHREILDAADTVSELRPVKHAFDAGVKAQIGIDY</sequence>
<dbReference type="Pfam" id="PF02572">
    <property type="entry name" value="CobA_CobO_BtuR"/>
    <property type="match status" value="1"/>
</dbReference>
<dbReference type="NCBIfam" id="NF006509">
    <property type="entry name" value="PRK08945.1"/>
    <property type="match status" value="1"/>
</dbReference>
<dbReference type="GO" id="GO:0016491">
    <property type="term" value="F:oxidoreductase activity"/>
    <property type="evidence" value="ECO:0007669"/>
    <property type="project" value="UniProtKB-KW"/>
</dbReference>
<dbReference type="Gene3D" id="3.40.50.720">
    <property type="entry name" value="NAD(P)-binding Rossmann-like Domain"/>
    <property type="match status" value="1"/>
</dbReference>
<gene>
    <name evidence="4" type="ORF">BBAD15_g8630</name>
</gene>
<comment type="caution">
    <text evidence="4">The sequence shown here is derived from an EMBL/GenBank/DDBJ whole genome shotgun (WGS) entry which is preliminary data.</text>
</comment>
<dbReference type="SUPFAM" id="SSF52540">
    <property type="entry name" value="P-loop containing nucleoside triphosphate hydrolases"/>
    <property type="match status" value="1"/>
</dbReference>
<accession>A0A0A2VDS2</accession>
<keyword evidence="2" id="KW-0560">Oxidoreductase</keyword>
<evidence type="ECO:0000313" key="5">
    <source>
        <dbReference type="Proteomes" id="UP000030106"/>
    </source>
</evidence>
<dbReference type="Proteomes" id="UP000030106">
    <property type="component" value="Unassembled WGS sequence"/>
</dbReference>
<dbReference type="PANTHER" id="PTHR46638">
    <property type="entry name" value="CORRINOID ADENOSYLTRANSFERASE"/>
    <property type="match status" value="1"/>
</dbReference>
<dbReference type="PRINTS" id="PR00081">
    <property type="entry name" value="GDHRDH"/>
</dbReference>
<dbReference type="NCBIfam" id="NF004637">
    <property type="entry name" value="PRK05986.1"/>
    <property type="match status" value="1"/>
</dbReference>
<dbReference type="NCBIfam" id="TIGR00708">
    <property type="entry name" value="cobA"/>
    <property type="match status" value="1"/>
</dbReference>
<dbReference type="InterPro" id="IPR003724">
    <property type="entry name" value="CblAdoTrfase_CobA"/>
</dbReference>